<organism evidence="2 3">
    <name type="scientific">Loa loa</name>
    <name type="common">Eye worm</name>
    <name type="synonym">Filaria loa</name>
    <dbReference type="NCBI Taxonomy" id="7209"/>
    <lineage>
        <taxon>Eukaryota</taxon>
        <taxon>Metazoa</taxon>
        <taxon>Ecdysozoa</taxon>
        <taxon>Nematoda</taxon>
        <taxon>Chromadorea</taxon>
        <taxon>Rhabditida</taxon>
        <taxon>Spirurina</taxon>
        <taxon>Spiruromorpha</taxon>
        <taxon>Filarioidea</taxon>
        <taxon>Onchocercidae</taxon>
        <taxon>Loa</taxon>
    </lineage>
</organism>
<dbReference type="InterPro" id="IPR040676">
    <property type="entry name" value="DUF5641"/>
</dbReference>
<dbReference type="Proteomes" id="UP000095285">
    <property type="component" value="Unassembled WGS sequence"/>
</dbReference>
<reference evidence="3" key="2">
    <citation type="submission" date="2016-11" db="UniProtKB">
        <authorList>
            <consortium name="WormBaseParasite"/>
        </authorList>
    </citation>
    <scope>IDENTIFICATION</scope>
</reference>
<accession>A0A1I7VS59</accession>
<feature type="domain" description="DUF5641" evidence="1">
    <location>
        <begin position="15"/>
        <end position="71"/>
    </location>
</feature>
<evidence type="ECO:0000313" key="3">
    <source>
        <dbReference type="WBParaSite" id="EN70_5689"/>
    </source>
</evidence>
<dbReference type="Pfam" id="PF18701">
    <property type="entry name" value="DUF5641"/>
    <property type="match status" value="1"/>
</dbReference>
<sequence length="85" mass="10113">MPGTLNARERLIKYWMDTLKVLDTFWELWEIQYLTSLRKRTQKEHVNPKVTENRSPRVGKIVLLDEHETPRGVGLFKLGVSDYRN</sequence>
<evidence type="ECO:0000313" key="2">
    <source>
        <dbReference type="Proteomes" id="UP000095285"/>
    </source>
</evidence>
<dbReference type="WBParaSite" id="EN70_5689">
    <property type="protein sequence ID" value="EN70_5689"/>
    <property type="gene ID" value="EN70_5689"/>
</dbReference>
<reference evidence="2" key="1">
    <citation type="submission" date="2012-04" db="EMBL/GenBank/DDBJ databases">
        <title>The Genome Sequence of Loa loa.</title>
        <authorList>
            <consortium name="The Broad Institute Genome Sequencing Platform"/>
            <consortium name="Broad Institute Genome Sequencing Center for Infectious Disease"/>
            <person name="Nutman T.B."/>
            <person name="Fink D.L."/>
            <person name="Russ C."/>
            <person name="Young S."/>
            <person name="Zeng Q."/>
            <person name="Gargeya S."/>
            <person name="Alvarado L."/>
            <person name="Berlin A."/>
            <person name="Chapman S.B."/>
            <person name="Chen Z."/>
            <person name="Freedman E."/>
            <person name="Gellesch M."/>
            <person name="Goldberg J."/>
            <person name="Griggs A."/>
            <person name="Gujja S."/>
            <person name="Heilman E.R."/>
            <person name="Heiman D."/>
            <person name="Howarth C."/>
            <person name="Mehta T."/>
            <person name="Neiman D."/>
            <person name="Pearson M."/>
            <person name="Roberts A."/>
            <person name="Saif S."/>
            <person name="Shea T."/>
            <person name="Shenoy N."/>
            <person name="Sisk P."/>
            <person name="Stolte C."/>
            <person name="Sykes S."/>
            <person name="White J."/>
            <person name="Yandava C."/>
            <person name="Haas B."/>
            <person name="Henn M.R."/>
            <person name="Nusbaum C."/>
            <person name="Birren B."/>
        </authorList>
    </citation>
    <scope>NUCLEOTIDE SEQUENCE [LARGE SCALE GENOMIC DNA]</scope>
</reference>
<protein>
    <submittedName>
        <fullName evidence="3">DUF5641 domain-containing protein</fullName>
    </submittedName>
</protein>
<keyword evidence="2" id="KW-1185">Reference proteome</keyword>
<dbReference type="AlphaFoldDB" id="A0A1I7VS59"/>
<proteinExistence type="predicted"/>
<name>A0A1I7VS59_LOALO</name>
<evidence type="ECO:0000259" key="1">
    <source>
        <dbReference type="Pfam" id="PF18701"/>
    </source>
</evidence>